<accession>A0A812MF46</accession>
<dbReference type="SUPFAM" id="SSF53756">
    <property type="entry name" value="UDP-Glycosyltransferase/glycogen phosphorylase"/>
    <property type="match status" value="1"/>
</dbReference>
<feature type="compositionally biased region" description="Basic residues" evidence="7">
    <location>
        <begin position="897"/>
        <end position="906"/>
    </location>
</feature>
<feature type="compositionally biased region" description="Polar residues" evidence="7">
    <location>
        <begin position="1510"/>
        <end position="1519"/>
    </location>
</feature>
<dbReference type="Pfam" id="PF08323">
    <property type="entry name" value="Glyco_transf_5"/>
    <property type="match status" value="1"/>
</dbReference>
<dbReference type="GO" id="GO:0005737">
    <property type="term" value="C:cytoplasm"/>
    <property type="evidence" value="ECO:0007669"/>
    <property type="project" value="TreeGrafter"/>
</dbReference>
<dbReference type="Gene3D" id="2.60.40.1180">
    <property type="entry name" value="Golgi alpha-mannosidase II"/>
    <property type="match status" value="1"/>
</dbReference>
<dbReference type="OrthoDB" id="10263625at2759"/>
<dbReference type="CDD" id="cd03791">
    <property type="entry name" value="GT5_Glycogen_synthase_DULL1-like"/>
    <property type="match status" value="1"/>
</dbReference>
<name>A0A812MF46_9DINO</name>
<feature type="compositionally biased region" description="Basic residues" evidence="7">
    <location>
        <begin position="1062"/>
        <end position="1072"/>
    </location>
</feature>
<comment type="similarity">
    <text evidence="2">Belongs to the glycosyl hydrolase 13 family. GlgB subfamily.</text>
</comment>
<dbReference type="Gene3D" id="2.60.40.10">
    <property type="entry name" value="Immunoglobulins"/>
    <property type="match status" value="1"/>
</dbReference>
<dbReference type="PANTHER" id="PTHR43651:SF3">
    <property type="entry name" value="1,4-ALPHA-GLUCAN-BRANCHING ENZYME"/>
    <property type="match status" value="1"/>
</dbReference>
<dbReference type="EMBL" id="CAJNDS010001391">
    <property type="protein sequence ID" value="CAE7257299.1"/>
    <property type="molecule type" value="Genomic_DNA"/>
</dbReference>
<dbReference type="GO" id="GO:0004553">
    <property type="term" value="F:hydrolase activity, hydrolyzing O-glycosyl compounds"/>
    <property type="evidence" value="ECO:0007669"/>
    <property type="project" value="InterPro"/>
</dbReference>
<comment type="similarity">
    <text evidence="3">Belongs to the glycosyltransferase 1 family. Bacterial/plant glycogen synthase subfamily.</text>
</comment>
<protein>
    <recommendedName>
        <fullName evidence="4">1,4-alpha-glucan branching enzyme</fullName>
        <ecNumber evidence="4">2.4.1.18</ecNumber>
    </recommendedName>
</protein>
<keyword evidence="10" id="KW-1185">Reference proteome</keyword>
<dbReference type="InterPro" id="IPR014756">
    <property type="entry name" value="Ig_E-set"/>
</dbReference>
<dbReference type="Gene3D" id="3.40.50.2000">
    <property type="entry name" value="Glycogen Phosphorylase B"/>
    <property type="match status" value="2"/>
</dbReference>
<feature type="compositionally biased region" description="Low complexity" evidence="7">
    <location>
        <begin position="1197"/>
        <end position="1218"/>
    </location>
</feature>
<dbReference type="Proteomes" id="UP000604046">
    <property type="component" value="Unassembled WGS sequence"/>
</dbReference>
<feature type="compositionally biased region" description="Basic and acidic residues" evidence="7">
    <location>
        <begin position="1073"/>
        <end position="1092"/>
    </location>
</feature>
<dbReference type="Pfam" id="PF02806">
    <property type="entry name" value="Alpha-amylase_C"/>
    <property type="match status" value="1"/>
</dbReference>
<feature type="region of interest" description="Disordered" evidence="7">
    <location>
        <begin position="875"/>
        <end position="1370"/>
    </location>
</feature>
<dbReference type="InterPro" id="IPR013780">
    <property type="entry name" value="Glyco_hydro_b"/>
</dbReference>
<evidence type="ECO:0000256" key="3">
    <source>
        <dbReference type="ARBA" id="ARBA00010281"/>
    </source>
</evidence>
<feature type="compositionally biased region" description="Basic and acidic residues" evidence="7">
    <location>
        <begin position="1222"/>
        <end position="1249"/>
    </location>
</feature>
<keyword evidence="6" id="KW-0808">Transferase</keyword>
<dbReference type="InterPro" id="IPR011835">
    <property type="entry name" value="GS/SS"/>
</dbReference>
<gene>
    <name evidence="9" type="primary">SBE2.1</name>
    <name evidence="9" type="ORF">SNAT2548_LOCUS13269</name>
</gene>
<dbReference type="PANTHER" id="PTHR43651">
    <property type="entry name" value="1,4-ALPHA-GLUCAN-BRANCHING ENZYME"/>
    <property type="match status" value="1"/>
</dbReference>
<dbReference type="GO" id="GO:0043169">
    <property type="term" value="F:cation binding"/>
    <property type="evidence" value="ECO:0007669"/>
    <property type="project" value="InterPro"/>
</dbReference>
<dbReference type="Pfam" id="PF13692">
    <property type="entry name" value="Glyco_trans_1_4"/>
    <property type="match status" value="1"/>
</dbReference>
<dbReference type="InterPro" id="IPR013534">
    <property type="entry name" value="Starch_synth_cat_dom"/>
</dbReference>
<feature type="compositionally biased region" description="Basic and acidic residues" evidence="7">
    <location>
        <begin position="1265"/>
        <end position="1282"/>
    </location>
</feature>
<evidence type="ECO:0000256" key="4">
    <source>
        <dbReference type="ARBA" id="ARBA00012541"/>
    </source>
</evidence>
<reference evidence="9" key="1">
    <citation type="submission" date="2021-02" db="EMBL/GenBank/DDBJ databases">
        <authorList>
            <person name="Dougan E. K."/>
            <person name="Rhodes N."/>
            <person name="Thang M."/>
            <person name="Chan C."/>
        </authorList>
    </citation>
    <scope>NUCLEOTIDE SEQUENCE</scope>
</reference>
<evidence type="ECO:0000256" key="6">
    <source>
        <dbReference type="ARBA" id="ARBA00022679"/>
    </source>
</evidence>
<dbReference type="InterPro" id="IPR006048">
    <property type="entry name" value="A-amylase/branching_C"/>
</dbReference>
<organism evidence="9 10">
    <name type="scientific">Symbiodinium natans</name>
    <dbReference type="NCBI Taxonomy" id="878477"/>
    <lineage>
        <taxon>Eukaryota</taxon>
        <taxon>Sar</taxon>
        <taxon>Alveolata</taxon>
        <taxon>Dinophyceae</taxon>
        <taxon>Suessiales</taxon>
        <taxon>Symbiodiniaceae</taxon>
        <taxon>Symbiodinium</taxon>
    </lineage>
</organism>
<dbReference type="InterPro" id="IPR017853">
    <property type="entry name" value="GH"/>
</dbReference>
<evidence type="ECO:0000256" key="5">
    <source>
        <dbReference type="ARBA" id="ARBA00022676"/>
    </source>
</evidence>
<dbReference type="InterPro" id="IPR013783">
    <property type="entry name" value="Ig-like_fold"/>
</dbReference>
<feature type="compositionally biased region" description="Basic and acidic residues" evidence="7">
    <location>
        <begin position="1298"/>
        <end position="1315"/>
    </location>
</feature>
<dbReference type="HAMAP" id="MF_00484">
    <property type="entry name" value="Glycogen_synth"/>
    <property type="match status" value="1"/>
</dbReference>
<evidence type="ECO:0000313" key="9">
    <source>
        <dbReference type="EMBL" id="CAE7257299.1"/>
    </source>
</evidence>
<dbReference type="InterPro" id="IPR004193">
    <property type="entry name" value="Glyco_hydro_13_N"/>
</dbReference>
<evidence type="ECO:0000313" key="10">
    <source>
        <dbReference type="Proteomes" id="UP000604046"/>
    </source>
</evidence>
<proteinExistence type="inferred from homology"/>
<feature type="compositionally biased region" description="Low complexity" evidence="7">
    <location>
        <begin position="1109"/>
        <end position="1155"/>
    </location>
</feature>
<dbReference type="EC" id="2.4.1.18" evidence="4"/>
<evidence type="ECO:0000256" key="2">
    <source>
        <dbReference type="ARBA" id="ARBA00009000"/>
    </source>
</evidence>
<feature type="region of interest" description="Disordered" evidence="7">
    <location>
        <begin position="790"/>
        <end position="853"/>
    </location>
</feature>
<sequence>MLPIFKDDPELRAHESHIMNRVNAFRGWKELFRKSEGGIEALAEGYKTFGFQRHEAEKKWTFTEWLPAAKKVFLVGEFNGWEKTHPLTRCDYGRWTVELPDQVDGRWLVPHRSQVRLRVESCSGTFDRVPAWTKFAENTALNVYNGVMWEPPAAERYVMRHARPRRPRALKIYEAHVGAHVGADMGTEAEAEAAEAGVHTYLDFKAQLPKIKSLGYNAVQFLAVAEHSDYASMGQKVTSFFAPSSRFGTPDEFKELVDAAHAHGLTVLMNLVHFQLSPHQLDGIADMDGTDCCYRHSGSKGWQEQTRAALFDYSKYEVLRFLLSNVRWWIEEYGVDGFCFAGVTSMLYHSHGIGKSFSSSQEHFGWDADLESATYLMLANHLVKRLLPSSGITLAEDHSGMPVLCRTAEDGGLGFDYRLAPSGPRLWAKMLQEPDEAWNVTNIVRAMKPRRQQEPSIFYTESHEALSDSKTLGSFLLGPGCDQERGLALHKLLRMVTLGLSGEGYLNFMGNEFAFQEALSMRLSSGALSGSPGSPSSCFLEAFDEAMIALEARFRFASSSSTVSRKDDSDKVLVFERGDCLFAFNFHPTRSYTECRVSHSWNERLRVVLDSDEARFGGQDRLRWAHDEALPSDDARSARLSLPSRSFQVLVRESLLEGGVVVRLPNLSTSAWPFPANELRLLFQPLLQTSERRPFEDQATEVRFTASEGRLCTRLSGPSAFKVYWEVQKGRMARGAPAKVKLPFALDIYRVHFPGTYVLDCFGNLTCAGNSDDSVQAENDVLCEGDGVPPGCKDTPLAQSRPQYVRPQKEEKPEPKPEPKLEPKIETKMETKLPPKLEDEAPPAPPAPLVREDSLRAQNFPTSVIEVGHCREVKRPKRRAMKAEVEASAEAVEAKRCHSASQHRAKKAEEESSGLCKEDLDWLQAKKMPLQDTAAGQPEPEPQAPSVVSVVTASRAQENARRREKKSSKKEAADFLGLCPKEITLQRSEKPQVTEVEASKVETPFAEKKKVTEVEAAKVETPVAETKEVKRSTSRRRQRKVEAPNVETPTAEQQEAKEAKRTTSRRPPRTPRKVVDVEAKETLTSETKEVKRTTSKRRSKKAEQCSREASVTSMASAASGTSATSGASKASRASSRSQASRGSRGSASAASSSTAEVPPRAWSGRPPRKESPVREPPVASEQRHQAPKTRQAEQVSREASVTSVASASTAEASPSARSGRPPRMESPREVEQRQEARATVDRATVDARKVRQVSPAREMSVTSEQRQEARATVDRATVDARKVRQVSPAREMSVTSEQRQEARATVDRATVDARKVRQVSPAREMSATSEQRQEARAAVDARKVRQESPAREVSVASVASVTSQEGNPQMRTVRVSKFQQAKQARLNGERMPEKASVTRVTSVPAPLVQMSTRKGSFSLLPDTQDCPKEQEIVQGRPLMLKKGSLSLLPDCDDRQEFSAHVMRERPTALRVEDPLPVRAPFEEKREARFSVALSRAKASAAASEAATDDGYSSGTQTPKTKAVSESSRSESGDGSLERVYSLSALDALLQDPEEKADLRSHLETELKDNRPKYQSAHLSTPVVIVSSEVNPWSKTGGLAMVAGSYGYEFAMRGHRTMVVSPRYGEYKDAHYVGFAKIWLDGCEHEVRYFHLYQDLGDGKGTDYVFVDHESYHRGGLYVDREGREYADNLLRYALLTVAAMEAPLVLSLQGSTYGQDVLFIANDWQTGLLPVYHLYKYRRNRTYLNSRCLFVIHNIGYQGKYRLSKFPLDSYLGLPPEAIDLMQGEDLNLGADCMNLMSAAILASDRVLTVSPNYATEVQSPEGGQGLHAILTEKGRQMRMAGILNGIADEWDPRTDPHIPRNYGLSDFLEGKAHAKRELQRSLGLHEDPGAALMGFCGRLCFQKGVHLITEVIPWLLTYENSGVLGRVQVILMGKGEDTYANQLSHAENTNRGRVCGYVGFDPKVEHRMMAGCDFLLMPSQYEPCGLPQMYAQAYGAVPVVHETGGLKDSVLGLWDERRDQATATGFLFSGFDANTFKERLYQALEVFHKKPDMFRRIQQNGLRKNYYWPQAIDEYERHLDWTLESPLAVG</sequence>
<dbReference type="SUPFAM" id="SSF51011">
    <property type="entry name" value="Glycosyl hydrolase domain"/>
    <property type="match status" value="1"/>
</dbReference>
<dbReference type="Gene3D" id="3.20.20.80">
    <property type="entry name" value="Glycosidases"/>
    <property type="match status" value="1"/>
</dbReference>
<dbReference type="GO" id="GO:0003844">
    <property type="term" value="F:1,4-alpha-glucan branching enzyme activity"/>
    <property type="evidence" value="ECO:0007669"/>
    <property type="project" value="UniProtKB-EC"/>
</dbReference>
<feature type="domain" description="Glycosyl hydrolase family 13 catalytic" evidence="8">
    <location>
        <begin position="199"/>
        <end position="553"/>
    </location>
</feature>
<dbReference type="SMART" id="SM00642">
    <property type="entry name" value="Aamy"/>
    <property type="match status" value="1"/>
</dbReference>
<feature type="compositionally biased region" description="Basic and acidic residues" evidence="7">
    <location>
        <begin position="1331"/>
        <end position="1350"/>
    </location>
</feature>
<dbReference type="GO" id="GO:0004373">
    <property type="term" value="F:alpha-1,4-glucan glucosyltransferase (UDP-glucose donor) activity"/>
    <property type="evidence" value="ECO:0007669"/>
    <property type="project" value="InterPro"/>
</dbReference>
<comment type="catalytic activity">
    <reaction evidence="1">
        <text>Transfers a segment of a (1-&gt;4)-alpha-D-glucan chain to a primary hydroxy group in a similar glucan chain.</text>
        <dbReference type="EC" id="2.4.1.18"/>
    </reaction>
</comment>
<dbReference type="SUPFAM" id="SSF81296">
    <property type="entry name" value="E set domains"/>
    <property type="match status" value="1"/>
</dbReference>
<evidence type="ECO:0000256" key="1">
    <source>
        <dbReference type="ARBA" id="ARBA00000826"/>
    </source>
</evidence>
<dbReference type="Pfam" id="PF02922">
    <property type="entry name" value="CBM_48"/>
    <property type="match status" value="1"/>
</dbReference>
<feature type="compositionally biased region" description="Basic and acidic residues" evidence="7">
    <location>
        <begin position="987"/>
        <end position="1018"/>
    </location>
</feature>
<keyword evidence="5" id="KW-0328">Glycosyltransferase</keyword>
<dbReference type="SUPFAM" id="SSF51445">
    <property type="entry name" value="(Trans)glycosidases"/>
    <property type="match status" value="1"/>
</dbReference>
<feature type="compositionally biased region" description="Basic and acidic residues" evidence="7">
    <location>
        <begin position="807"/>
        <end position="839"/>
    </location>
</feature>
<dbReference type="InterPro" id="IPR006047">
    <property type="entry name" value="GH13_cat_dom"/>
</dbReference>
<feature type="compositionally biased region" description="Low complexity" evidence="7">
    <location>
        <begin position="1353"/>
        <end position="1363"/>
    </location>
</feature>
<comment type="caution">
    <text evidence="9">The sequence shown here is derived from an EMBL/GenBank/DDBJ whole genome shotgun (WGS) entry which is preliminary data.</text>
</comment>
<dbReference type="NCBIfam" id="TIGR02095">
    <property type="entry name" value="glgA"/>
    <property type="match status" value="1"/>
</dbReference>
<evidence type="ECO:0000259" key="8">
    <source>
        <dbReference type="SMART" id="SM00642"/>
    </source>
</evidence>
<feature type="region of interest" description="Disordered" evidence="7">
    <location>
        <begin position="1501"/>
        <end position="1535"/>
    </location>
</feature>
<evidence type="ECO:0000256" key="7">
    <source>
        <dbReference type="SAM" id="MobiDB-lite"/>
    </source>
</evidence>
<dbReference type="GO" id="GO:0005975">
    <property type="term" value="P:carbohydrate metabolic process"/>
    <property type="evidence" value="ECO:0007669"/>
    <property type="project" value="InterPro"/>
</dbReference>